<keyword evidence="2" id="KW-0732">Signal</keyword>
<evidence type="ECO:0000259" key="3">
    <source>
        <dbReference type="Pfam" id="PF13458"/>
    </source>
</evidence>
<evidence type="ECO:0000313" key="5">
    <source>
        <dbReference type="Proteomes" id="UP000253628"/>
    </source>
</evidence>
<feature type="domain" description="Leucine-binding protein" evidence="3">
    <location>
        <begin position="33"/>
        <end position="369"/>
    </location>
</feature>
<dbReference type="InterPro" id="IPR051010">
    <property type="entry name" value="BCAA_transport"/>
</dbReference>
<evidence type="ECO:0000313" key="4">
    <source>
        <dbReference type="EMBL" id="RBP43603.1"/>
    </source>
</evidence>
<dbReference type="AlphaFoldDB" id="A0A366HKZ2"/>
<evidence type="ECO:0000256" key="2">
    <source>
        <dbReference type="ARBA" id="ARBA00022729"/>
    </source>
</evidence>
<dbReference type="PANTHER" id="PTHR30483:SF38">
    <property type="entry name" value="BLR7848 PROTEIN"/>
    <property type="match status" value="1"/>
</dbReference>
<dbReference type="CDD" id="cd06333">
    <property type="entry name" value="PBP1_ABC_RPA1789-like"/>
    <property type="match status" value="1"/>
</dbReference>
<dbReference type="PANTHER" id="PTHR30483">
    <property type="entry name" value="LEUCINE-SPECIFIC-BINDING PROTEIN"/>
    <property type="match status" value="1"/>
</dbReference>
<protein>
    <submittedName>
        <fullName evidence="4">Amino acid/amide ABC transporter substrate-binding protein (HAAT family)</fullName>
    </submittedName>
</protein>
<dbReference type="InterPro" id="IPR028081">
    <property type="entry name" value="Leu-bd"/>
</dbReference>
<dbReference type="OrthoDB" id="5290698at2"/>
<evidence type="ECO:0000256" key="1">
    <source>
        <dbReference type="ARBA" id="ARBA00010062"/>
    </source>
</evidence>
<proteinExistence type="inferred from homology"/>
<dbReference type="Gene3D" id="3.40.50.2300">
    <property type="match status" value="2"/>
</dbReference>
<comment type="similarity">
    <text evidence="1">Belongs to the leucine-binding protein family.</text>
</comment>
<keyword evidence="5" id="KW-1185">Reference proteome</keyword>
<dbReference type="InterPro" id="IPR028082">
    <property type="entry name" value="Peripla_BP_I"/>
</dbReference>
<comment type="caution">
    <text evidence="4">The sequence shown here is derived from an EMBL/GenBank/DDBJ whole genome shotgun (WGS) entry which is preliminary data.</text>
</comment>
<reference evidence="4 5" key="1">
    <citation type="submission" date="2018-06" db="EMBL/GenBank/DDBJ databases">
        <title>Genomic Encyclopedia of Type Strains, Phase IV (KMG-IV): sequencing the most valuable type-strain genomes for metagenomic binning, comparative biology and taxonomic classification.</title>
        <authorList>
            <person name="Goeker M."/>
        </authorList>
    </citation>
    <scope>NUCLEOTIDE SEQUENCE [LARGE SCALE GENOMIC DNA]</scope>
    <source>
        <strain evidence="4 5">DSM 25520</strain>
    </source>
</reference>
<feature type="non-terminal residue" evidence="4">
    <location>
        <position position="1"/>
    </location>
</feature>
<dbReference type="Pfam" id="PF13458">
    <property type="entry name" value="Peripla_BP_6"/>
    <property type="match status" value="1"/>
</dbReference>
<sequence length="375" mass="41121">ESVCHYVRRSIYPSKGIKVVQPPCPQKYGYSRPASFLGDPEEKTLKLYVDRINADGGVLGRKLQLFVYDDGSDSSKANSFVKRLILQDNVDLIVGGSTTGSTMAMLPLVEAHKIPFLSMGAASVIVEPVRPYTFKLPHSDRMAAQKVLDDMKARGFTKFALLSDTGGFGKSGHNETVKLAKKMGMTIVSDQNYGEKDTDITPQLQKIKSSDAQAVFVFGTGQAPAIAAKNYQQLALQIPLYMSHGQASMDFVKLAGKAAEGVRMPTPALLVADQLPDTDPQKRIGMDYKRVYEEHYKTDVSTFGGYAYDGLMMSIAAIKKAGSTNKAKVRSALENLKNFYGVNGIYNMTPTDHMGLDQQAFRMAVIKDGKFVEIK</sequence>
<dbReference type="Proteomes" id="UP000253628">
    <property type="component" value="Unassembled WGS sequence"/>
</dbReference>
<dbReference type="SUPFAM" id="SSF53822">
    <property type="entry name" value="Periplasmic binding protein-like I"/>
    <property type="match status" value="1"/>
</dbReference>
<organism evidence="4 5">
    <name type="scientific">Eoetvoesiella caeni</name>
    <dbReference type="NCBI Taxonomy" id="645616"/>
    <lineage>
        <taxon>Bacteria</taxon>
        <taxon>Pseudomonadati</taxon>
        <taxon>Pseudomonadota</taxon>
        <taxon>Betaproteobacteria</taxon>
        <taxon>Burkholderiales</taxon>
        <taxon>Alcaligenaceae</taxon>
        <taxon>Eoetvoesiella</taxon>
    </lineage>
</organism>
<dbReference type="RefSeq" id="WP_113931894.1">
    <property type="nucleotide sequence ID" value="NZ_QNRQ01000001.1"/>
</dbReference>
<accession>A0A366HKZ2</accession>
<gene>
    <name evidence="4" type="ORF">DFR37_101737</name>
</gene>
<name>A0A366HKZ2_9BURK</name>
<dbReference type="EMBL" id="QNRQ01000001">
    <property type="protein sequence ID" value="RBP43603.1"/>
    <property type="molecule type" value="Genomic_DNA"/>
</dbReference>